<sequence length="121" mass="12773">MPQIAPLRNAAWKIHNVPATKAIRNDRPRIESRSRLLAEYGAQVWISIAVVAPSAHAAYMRQQPGLQGGASLGGQALEIGKPPAVRVACAAGALSNFSNLPAPQSGHFTCSPFLTRSSNSC</sequence>
<proteinExistence type="predicted"/>
<gene>
    <name evidence="1" type="ORF">CA54_49980</name>
</gene>
<reference evidence="1 2" key="1">
    <citation type="submission" date="2019-02" db="EMBL/GenBank/DDBJ databases">
        <title>Deep-cultivation of Planctomycetes and their phenomic and genomic characterization uncovers novel biology.</title>
        <authorList>
            <person name="Wiegand S."/>
            <person name="Jogler M."/>
            <person name="Boedeker C."/>
            <person name="Pinto D."/>
            <person name="Vollmers J."/>
            <person name="Rivas-Marin E."/>
            <person name="Kohn T."/>
            <person name="Peeters S.H."/>
            <person name="Heuer A."/>
            <person name="Rast P."/>
            <person name="Oberbeckmann S."/>
            <person name="Bunk B."/>
            <person name="Jeske O."/>
            <person name="Meyerdierks A."/>
            <person name="Storesund J.E."/>
            <person name="Kallscheuer N."/>
            <person name="Luecker S."/>
            <person name="Lage O.M."/>
            <person name="Pohl T."/>
            <person name="Merkel B.J."/>
            <person name="Hornburger P."/>
            <person name="Mueller R.-W."/>
            <person name="Bruemmer F."/>
            <person name="Labrenz M."/>
            <person name="Spormann A.M."/>
            <person name="Op Den Camp H."/>
            <person name="Overmann J."/>
            <person name="Amann R."/>
            <person name="Jetten M.S.M."/>
            <person name="Mascher T."/>
            <person name="Medema M.H."/>
            <person name="Devos D.P."/>
            <person name="Kaster A.-K."/>
            <person name="Ovreas L."/>
            <person name="Rohde M."/>
            <person name="Galperin M.Y."/>
            <person name="Jogler C."/>
        </authorList>
    </citation>
    <scope>NUCLEOTIDE SEQUENCE [LARGE SCALE GENOMIC DNA]</scope>
    <source>
        <strain evidence="1 2">CA54</strain>
    </source>
</reference>
<evidence type="ECO:0000313" key="1">
    <source>
        <dbReference type="EMBL" id="TWU06601.1"/>
    </source>
</evidence>
<name>A0A5C6B535_9PLAN</name>
<keyword evidence="2" id="KW-1185">Reference proteome</keyword>
<dbReference type="EMBL" id="SJPP01000003">
    <property type="protein sequence ID" value="TWU06601.1"/>
    <property type="molecule type" value="Genomic_DNA"/>
</dbReference>
<dbReference type="Proteomes" id="UP000320735">
    <property type="component" value="Unassembled WGS sequence"/>
</dbReference>
<accession>A0A5C6B535</accession>
<dbReference type="AlphaFoldDB" id="A0A5C6B535"/>
<organism evidence="1 2">
    <name type="scientific">Symmachiella macrocystis</name>
    <dbReference type="NCBI Taxonomy" id="2527985"/>
    <lineage>
        <taxon>Bacteria</taxon>
        <taxon>Pseudomonadati</taxon>
        <taxon>Planctomycetota</taxon>
        <taxon>Planctomycetia</taxon>
        <taxon>Planctomycetales</taxon>
        <taxon>Planctomycetaceae</taxon>
        <taxon>Symmachiella</taxon>
    </lineage>
</organism>
<comment type="caution">
    <text evidence="1">The sequence shown here is derived from an EMBL/GenBank/DDBJ whole genome shotgun (WGS) entry which is preliminary data.</text>
</comment>
<evidence type="ECO:0000313" key="2">
    <source>
        <dbReference type="Proteomes" id="UP000320735"/>
    </source>
</evidence>
<protein>
    <submittedName>
        <fullName evidence="1">Uncharacterized protein</fullName>
    </submittedName>
</protein>